<dbReference type="GO" id="GO:0004673">
    <property type="term" value="F:protein histidine kinase activity"/>
    <property type="evidence" value="ECO:0007669"/>
    <property type="project" value="UniProtKB-EC"/>
</dbReference>
<evidence type="ECO:0000259" key="8">
    <source>
        <dbReference type="SMART" id="SM00911"/>
    </source>
</evidence>
<keyword evidence="3" id="KW-0597">Phosphoprotein</keyword>
<dbReference type="SUPFAM" id="SSF55874">
    <property type="entry name" value="ATPase domain of HSP90 chaperone/DNA topoisomerase II/histidine kinase"/>
    <property type="match status" value="1"/>
</dbReference>
<reference evidence="9 10" key="1">
    <citation type="submission" date="2019-06" db="EMBL/GenBank/DDBJ databases">
        <authorList>
            <person name="Jiang L."/>
        </authorList>
    </citation>
    <scope>NUCLEOTIDE SEQUENCE [LARGE SCALE GENOMIC DNA]</scope>
    <source>
        <strain evidence="9 10">YIM 48858</strain>
    </source>
</reference>
<keyword evidence="4" id="KW-0808">Transferase</keyword>
<keyword evidence="10" id="KW-1185">Reference proteome</keyword>
<evidence type="ECO:0000256" key="6">
    <source>
        <dbReference type="ARBA" id="ARBA00022777"/>
    </source>
</evidence>
<dbReference type="SMART" id="SM00911">
    <property type="entry name" value="HWE_HK"/>
    <property type="match status" value="1"/>
</dbReference>
<evidence type="ECO:0000313" key="10">
    <source>
        <dbReference type="Proteomes" id="UP000305709"/>
    </source>
</evidence>
<accession>A0A5C4N7S0</accession>
<evidence type="ECO:0000313" key="9">
    <source>
        <dbReference type="EMBL" id="TNC63108.1"/>
    </source>
</evidence>
<name>A0A5C4N7S0_9RHOB</name>
<keyword evidence="7" id="KW-0067">ATP-binding</keyword>
<keyword evidence="5" id="KW-0547">Nucleotide-binding</keyword>
<evidence type="ECO:0000256" key="2">
    <source>
        <dbReference type="ARBA" id="ARBA00012438"/>
    </source>
</evidence>
<sequence>MHLDVPGQGSRTMLLSARRLVHPGNSSTNILLMFEDVTEARHAAAEKDILLAETQHRMKNLLAVVRALITQTKTQGRSAEDYRSALLARLAALTDAQELILTHGGTISLKALVERSLAAFPRRARVRPGPDVALTPAQVVPLSFVLYELAANAAKYGAFSAPEGAVEITWTASDRDGGRLLSLDWVEADGPPVTPPDHQGFGSRLIAFSVTNDLGGTVEQQFEPKGLRTRIDVPLA</sequence>
<dbReference type="PANTHER" id="PTHR41523:SF8">
    <property type="entry name" value="ETHYLENE RESPONSE SENSOR PROTEIN"/>
    <property type="match status" value="1"/>
</dbReference>
<proteinExistence type="predicted"/>
<evidence type="ECO:0000256" key="1">
    <source>
        <dbReference type="ARBA" id="ARBA00000085"/>
    </source>
</evidence>
<protein>
    <recommendedName>
        <fullName evidence="2">histidine kinase</fullName>
        <ecNumber evidence="2">2.7.13.3</ecNumber>
    </recommendedName>
</protein>
<evidence type="ECO:0000256" key="3">
    <source>
        <dbReference type="ARBA" id="ARBA00022553"/>
    </source>
</evidence>
<dbReference type="InterPro" id="IPR011102">
    <property type="entry name" value="Sig_transdc_His_kinase_HWE"/>
</dbReference>
<gene>
    <name evidence="9" type="ORF">FHG71_19660</name>
</gene>
<evidence type="ECO:0000256" key="5">
    <source>
        <dbReference type="ARBA" id="ARBA00022741"/>
    </source>
</evidence>
<dbReference type="PANTHER" id="PTHR41523">
    <property type="entry name" value="TWO-COMPONENT SYSTEM SENSOR PROTEIN"/>
    <property type="match status" value="1"/>
</dbReference>
<dbReference type="InterPro" id="IPR036890">
    <property type="entry name" value="HATPase_C_sf"/>
</dbReference>
<keyword evidence="6 9" id="KW-0418">Kinase</keyword>
<dbReference type="AlphaFoldDB" id="A0A5C4N7S0"/>
<dbReference type="Proteomes" id="UP000305709">
    <property type="component" value="Unassembled WGS sequence"/>
</dbReference>
<comment type="caution">
    <text evidence="9">The sequence shown here is derived from an EMBL/GenBank/DDBJ whole genome shotgun (WGS) entry which is preliminary data.</text>
</comment>
<organism evidence="9 10">
    <name type="scientific">Rubellimicrobium roseum</name>
    <dbReference type="NCBI Taxonomy" id="687525"/>
    <lineage>
        <taxon>Bacteria</taxon>
        <taxon>Pseudomonadati</taxon>
        <taxon>Pseudomonadota</taxon>
        <taxon>Alphaproteobacteria</taxon>
        <taxon>Rhodobacterales</taxon>
        <taxon>Roseobacteraceae</taxon>
        <taxon>Rubellimicrobium</taxon>
    </lineage>
</organism>
<evidence type="ECO:0000256" key="7">
    <source>
        <dbReference type="ARBA" id="ARBA00022840"/>
    </source>
</evidence>
<evidence type="ECO:0000256" key="4">
    <source>
        <dbReference type="ARBA" id="ARBA00022679"/>
    </source>
</evidence>
<feature type="domain" description="Signal transduction histidine kinase HWE region" evidence="8">
    <location>
        <begin position="53"/>
        <end position="131"/>
    </location>
</feature>
<dbReference type="Gene3D" id="3.30.565.10">
    <property type="entry name" value="Histidine kinase-like ATPase, C-terminal domain"/>
    <property type="match status" value="1"/>
</dbReference>
<dbReference type="OrthoDB" id="9816309at2"/>
<comment type="catalytic activity">
    <reaction evidence="1">
        <text>ATP + protein L-histidine = ADP + protein N-phospho-L-histidine.</text>
        <dbReference type="EC" id="2.7.13.3"/>
    </reaction>
</comment>
<dbReference type="EMBL" id="VDFV01000052">
    <property type="protein sequence ID" value="TNC63108.1"/>
    <property type="molecule type" value="Genomic_DNA"/>
</dbReference>
<dbReference type="Pfam" id="PF07536">
    <property type="entry name" value="HWE_HK"/>
    <property type="match status" value="1"/>
</dbReference>
<dbReference type="EC" id="2.7.13.3" evidence="2"/>
<dbReference type="GO" id="GO:0005524">
    <property type="term" value="F:ATP binding"/>
    <property type="evidence" value="ECO:0007669"/>
    <property type="project" value="UniProtKB-KW"/>
</dbReference>